<keyword evidence="2" id="KW-1185">Reference proteome</keyword>
<protein>
    <recommendedName>
        <fullName evidence="3">F-box domain-containing protein</fullName>
    </recommendedName>
</protein>
<comment type="caution">
    <text evidence="1">The sequence shown here is derived from an EMBL/GenBank/DDBJ whole genome shotgun (WGS) entry which is preliminary data.</text>
</comment>
<evidence type="ECO:0000313" key="1">
    <source>
        <dbReference type="EMBL" id="KAH8105178.1"/>
    </source>
</evidence>
<dbReference type="AlphaFoldDB" id="A0A8K0XTE5"/>
<sequence>MSDDSSVVTALTSKSNGEHPCDTHISFPPEIWLAVSKYFKADSPGLASLTVVNRTFFEIFQPLLFTIYNLHVLVADGEVGGTHEYYQTHAYCMRFFARLKFFTSPRISGHVRRINLTTPSFRHANFHVANSIDPQILLRPLMGKVTTFSRLETFALAPWPINAPAIQQLFAIPSLTKLYAHSGTVETVAAFDEISRPSFRLTDLVVSSGPNPTPPWSYPWWLHLISSTLHSLVITDAEATTKFVSCFASDENSTDFPSLRYLEINNPAHTELPRVLQKCPALETLKILSSPDVVRRIRSNDIALIPDGAVPKLTTLRVPWPFMAAYLHHPSIREVRVALPISAVAPILSYIYDRCPEMTTIHLDLAAPIKSNFTEIIALVLSKFRHLEEFVVTSTVTIVRNDMEKIRDYLLNPPTLGSAPSLRIIDIHVVTPSTQHFLTIPIRREHMSRLLSKCPLLTQLRLKSGSPYYGTPVVFMNA</sequence>
<dbReference type="InterPro" id="IPR032675">
    <property type="entry name" value="LRR_dom_sf"/>
</dbReference>
<dbReference type="Proteomes" id="UP000813824">
    <property type="component" value="Unassembled WGS sequence"/>
</dbReference>
<dbReference type="Gene3D" id="3.80.10.10">
    <property type="entry name" value="Ribonuclease Inhibitor"/>
    <property type="match status" value="1"/>
</dbReference>
<reference evidence="1" key="1">
    <citation type="journal article" date="2021" name="New Phytol.">
        <title>Evolutionary innovations through gain and loss of genes in the ectomycorrhizal Boletales.</title>
        <authorList>
            <person name="Wu G."/>
            <person name="Miyauchi S."/>
            <person name="Morin E."/>
            <person name="Kuo A."/>
            <person name="Drula E."/>
            <person name="Varga T."/>
            <person name="Kohler A."/>
            <person name="Feng B."/>
            <person name="Cao Y."/>
            <person name="Lipzen A."/>
            <person name="Daum C."/>
            <person name="Hundley H."/>
            <person name="Pangilinan J."/>
            <person name="Johnson J."/>
            <person name="Barry K."/>
            <person name="LaButti K."/>
            <person name="Ng V."/>
            <person name="Ahrendt S."/>
            <person name="Min B."/>
            <person name="Choi I.G."/>
            <person name="Park H."/>
            <person name="Plett J.M."/>
            <person name="Magnuson J."/>
            <person name="Spatafora J.W."/>
            <person name="Nagy L.G."/>
            <person name="Henrissat B."/>
            <person name="Grigoriev I.V."/>
            <person name="Yang Z.L."/>
            <person name="Xu J."/>
            <person name="Martin F.M."/>
        </authorList>
    </citation>
    <scope>NUCLEOTIDE SEQUENCE</scope>
    <source>
        <strain evidence="1">KKN 215</strain>
    </source>
</reference>
<proteinExistence type="predicted"/>
<dbReference type="EMBL" id="JAEVFJ010000004">
    <property type="protein sequence ID" value="KAH8105178.1"/>
    <property type="molecule type" value="Genomic_DNA"/>
</dbReference>
<evidence type="ECO:0000313" key="2">
    <source>
        <dbReference type="Proteomes" id="UP000813824"/>
    </source>
</evidence>
<dbReference type="SUPFAM" id="SSF52047">
    <property type="entry name" value="RNI-like"/>
    <property type="match status" value="1"/>
</dbReference>
<name>A0A8K0XTE5_9AGAR</name>
<evidence type="ECO:0008006" key="3">
    <source>
        <dbReference type="Google" id="ProtNLM"/>
    </source>
</evidence>
<organism evidence="1 2">
    <name type="scientific">Cristinia sonorae</name>
    <dbReference type="NCBI Taxonomy" id="1940300"/>
    <lineage>
        <taxon>Eukaryota</taxon>
        <taxon>Fungi</taxon>
        <taxon>Dikarya</taxon>
        <taxon>Basidiomycota</taxon>
        <taxon>Agaricomycotina</taxon>
        <taxon>Agaricomycetes</taxon>
        <taxon>Agaricomycetidae</taxon>
        <taxon>Agaricales</taxon>
        <taxon>Pleurotineae</taxon>
        <taxon>Stephanosporaceae</taxon>
        <taxon>Cristinia</taxon>
    </lineage>
</organism>
<dbReference type="OrthoDB" id="3026011at2759"/>
<gene>
    <name evidence="1" type="ORF">BXZ70DRAFT_508926</name>
</gene>
<accession>A0A8K0XTE5</accession>